<gene>
    <name evidence="2" type="ORF">GDO81_004677</name>
</gene>
<evidence type="ECO:0000313" key="2">
    <source>
        <dbReference type="EMBL" id="KAG8584585.1"/>
    </source>
</evidence>
<dbReference type="PANTHER" id="PTHR38326">
    <property type="entry name" value="CHROMOSOME 11 OPEN READING FRAME 97"/>
    <property type="match status" value="1"/>
</dbReference>
<comment type="caution">
    <text evidence="2">The sequence shown here is derived from an EMBL/GenBank/DDBJ whole genome shotgun (WGS) entry which is preliminary data.</text>
</comment>
<sequence>MKRQPRSRILGGNVSLWNVTSDEEVANECHEPDMTSSLEDLPVRRHFFYVGTPKRIQELTEEERFFEKEEIKLPSAIQMDKILKTEKTFQTPAAQYRNSYLTQPSHYSRHKGVRGYPSVSNNSTIHKMTDGASSKRWLPKPLTTKPKPYLSRDAEDVPPP</sequence>
<evidence type="ECO:0000256" key="1">
    <source>
        <dbReference type="SAM" id="MobiDB-lite"/>
    </source>
</evidence>
<dbReference type="InterPro" id="IPR040429">
    <property type="entry name" value="C11orf97-like"/>
</dbReference>
<feature type="region of interest" description="Disordered" evidence="1">
    <location>
        <begin position="103"/>
        <end position="160"/>
    </location>
</feature>
<dbReference type="PANTHER" id="PTHR38326:SF1">
    <property type="entry name" value="CHROMOSOME 11 OPEN READING FRAME 97"/>
    <property type="match status" value="1"/>
</dbReference>
<dbReference type="Proteomes" id="UP000824782">
    <property type="component" value="Unassembled WGS sequence"/>
</dbReference>
<feature type="compositionally biased region" description="Basic and acidic residues" evidence="1">
    <location>
        <begin position="150"/>
        <end position="160"/>
    </location>
</feature>
<dbReference type="GO" id="GO:0097546">
    <property type="term" value="C:ciliary base"/>
    <property type="evidence" value="ECO:0007669"/>
    <property type="project" value="TreeGrafter"/>
</dbReference>
<keyword evidence="3" id="KW-1185">Reference proteome</keyword>
<organism evidence="2 3">
    <name type="scientific">Engystomops pustulosus</name>
    <name type="common">Tungara frog</name>
    <name type="synonym">Physalaemus pustulosus</name>
    <dbReference type="NCBI Taxonomy" id="76066"/>
    <lineage>
        <taxon>Eukaryota</taxon>
        <taxon>Metazoa</taxon>
        <taxon>Chordata</taxon>
        <taxon>Craniata</taxon>
        <taxon>Vertebrata</taxon>
        <taxon>Euteleostomi</taxon>
        <taxon>Amphibia</taxon>
        <taxon>Batrachia</taxon>
        <taxon>Anura</taxon>
        <taxon>Neobatrachia</taxon>
        <taxon>Hyloidea</taxon>
        <taxon>Leptodactylidae</taxon>
        <taxon>Leiuperinae</taxon>
        <taxon>Engystomops</taxon>
    </lineage>
</organism>
<accession>A0AAV7CHP3</accession>
<proteinExistence type="predicted"/>
<reference evidence="2" key="1">
    <citation type="thesis" date="2020" institute="ProQuest LLC" country="789 East Eisenhower Parkway, Ann Arbor, MI, USA">
        <title>Comparative Genomics and Chromosome Evolution.</title>
        <authorList>
            <person name="Mudd A.B."/>
        </authorList>
    </citation>
    <scope>NUCLEOTIDE SEQUENCE</scope>
    <source>
        <strain evidence="2">237g6f4</strain>
        <tissue evidence="2">Blood</tissue>
    </source>
</reference>
<dbReference type="AlphaFoldDB" id="A0AAV7CHP3"/>
<protein>
    <submittedName>
        <fullName evidence="2">Uncharacterized protein</fullName>
    </submittedName>
</protein>
<dbReference type="EMBL" id="WNYA01000002">
    <property type="protein sequence ID" value="KAG8584585.1"/>
    <property type="molecule type" value="Genomic_DNA"/>
</dbReference>
<feature type="compositionally biased region" description="Low complexity" evidence="1">
    <location>
        <begin position="139"/>
        <end position="148"/>
    </location>
</feature>
<evidence type="ECO:0000313" key="3">
    <source>
        <dbReference type="Proteomes" id="UP000824782"/>
    </source>
</evidence>
<name>A0AAV7CHP3_ENGPU</name>